<sequence>MDELPFRKGTKIYQTFHILADGKWHCGKHELPGTQPAKAIQIIRQNGYEIKNKTIHCRVCNESTVHRKLASTTPTTAPVVRSVLPETLKRRVKVIYSNVEAITQRKYEPAELEVDHRFPQVRWSSPEGMNDPNMSDAEITAKFQLLTRQHNLWKSRYCERCVKTGTRGTFVGINYFYKGNSIWPEDIPWDDERGCYGCFWYNPEKWRQSLNDLIARRCEKVGEL</sequence>
<name>A0ABX8BAZ4_9BACT</name>
<keyword evidence="2" id="KW-1185">Reference proteome</keyword>
<gene>
    <name evidence="1" type="ORF">J8C06_13725</name>
</gene>
<proteinExistence type="predicted"/>
<evidence type="ECO:0008006" key="3">
    <source>
        <dbReference type="Google" id="ProtNLM"/>
    </source>
</evidence>
<dbReference type="RefSeq" id="WP_211429995.1">
    <property type="nucleotide sequence ID" value="NZ_CP072649.1"/>
</dbReference>
<organism evidence="1 2">
    <name type="scientific">Chloracidobacterium validum</name>
    <dbReference type="NCBI Taxonomy" id="2821543"/>
    <lineage>
        <taxon>Bacteria</taxon>
        <taxon>Pseudomonadati</taxon>
        <taxon>Acidobacteriota</taxon>
        <taxon>Terriglobia</taxon>
        <taxon>Terriglobales</taxon>
        <taxon>Acidobacteriaceae</taxon>
        <taxon>Chloracidobacterium</taxon>
    </lineage>
</organism>
<protein>
    <recommendedName>
        <fullName evidence="3">Restriction endonuclease</fullName>
    </recommendedName>
</protein>
<dbReference type="Proteomes" id="UP000676506">
    <property type="component" value="Chromosome 2"/>
</dbReference>
<evidence type="ECO:0000313" key="1">
    <source>
        <dbReference type="EMBL" id="QUW04106.1"/>
    </source>
</evidence>
<dbReference type="EMBL" id="CP072649">
    <property type="protein sequence ID" value="QUW04106.1"/>
    <property type="molecule type" value="Genomic_DNA"/>
</dbReference>
<reference evidence="1 2" key="1">
    <citation type="submission" date="2021-03" db="EMBL/GenBank/DDBJ databases">
        <title>Genomic and phenotypic characterization of Chloracidobacterium isolates provides evidence for multiple species.</title>
        <authorList>
            <person name="Saini M.K."/>
            <person name="Costas A.M.G."/>
            <person name="Tank M."/>
            <person name="Bryant D.A."/>
        </authorList>
    </citation>
    <scope>NUCLEOTIDE SEQUENCE [LARGE SCALE GENOMIC DNA]</scope>
    <source>
        <strain evidence="1 2">BV2-C</strain>
    </source>
</reference>
<accession>A0ABX8BAZ4</accession>
<evidence type="ECO:0000313" key="2">
    <source>
        <dbReference type="Proteomes" id="UP000676506"/>
    </source>
</evidence>